<dbReference type="AlphaFoldDB" id="A0ABD3FFG8"/>
<feature type="compositionally biased region" description="Low complexity" evidence="1">
    <location>
        <begin position="80"/>
        <end position="103"/>
    </location>
</feature>
<evidence type="ECO:0000256" key="1">
    <source>
        <dbReference type="SAM" id="MobiDB-lite"/>
    </source>
</evidence>
<proteinExistence type="predicted"/>
<dbReference type="Proteomes" id="UP001632037">
    <property type="component" value="Unassembled WGS sequence"/>
</dbReference>
<gene>
    <name evidence="2" type="ORF">V7S43_010201</name>
</gene>
<protein>
    <submittedName>
        <fullName evidence="2">Uncharacterized protein</fullName>
    </submittedName>
</protein>
<keyword evidence="3" id="KW-1185">Reference proteome</keyword>
<evidence type="ECO:0000313" key="3">
    <source>
        <dbReference type="Proteomes" id="UP001632037"/>
    </source>
</evidence>
<comment type="caution">
    <text evidence="2">The sequence shown here is derived from an EMBL/GenBank/DDBJ whole genome shotgun (WGS) entry which is preliminary data.</text>
</comment>
<dbReference type="EMBL" id="JBIMZQ010000022">
    <property type="protein sequence ID" value="KAL3665026.1"/>
    <property type="molecule type" value="Genomic_DNA"/>
</dbReference>
<feature type="region of interest" description="Disordered" evidence="1">
    <location>
        <begin position="74"/>
        <end position="107"/>
    </location>
</feature>
<evidence type="ECO:0000313" key="2">
    <source>
        <dbReference type="EMBL" id="KAL3665026.1"/>
    </source>
</evidence>
<name>A0ABD3FFG8_9STRA</name>
<organism evidence="2 3">
    <name type="scientific">Phytophthora oleae</name>
    <dbReference type="NCBI Taxonomy" id="2107226"/>
    <lineage>
        <taxon>Eukaryota</taxon>
        <taxon>Sar</taxon>
        <taxon>Stramenopiles</taxon>
        <taxon>Oomycota</taxon>
        <taxon>Peronosporomycetes</taxon>
        <taxon>Peronosporales</taxon>
        <taxon>Peronosporaceae</taxon>
        <taxon>Phytophthora</taxon>
    </lineage>
</organism>
<reference evidence="2 3" key="1">
    <citation type="submission" date="2024-09" db="EMBL/GenBank/DDBJ databases">
        <title>Genome sequencing and assembly of Phytophthora oleae, isolate VK10A, causative agent of rot of olive drupes.</title>
        <authorList>
            <person name="Conti Taguali S."/>
            <person name="Riolo M."/>
            <person name="La Spada F."/>
            <person name="Cacciola S.O."/>
            <person name="Dionisio G."/>
        </authorList>
    </citation>
    <scope>NUCLEOTIDE SEQUENCE [LARGE SCALE GENOMIC DNA]</scope>
    <source>
        <strain evidence="2 3">VK10A</strain>
    </source>
</reference>
<sequence>MKCAFVDCVNPELPTLYPCSVCEHEVHHVCSNDLFDQDNIACPVFPPGRRRLDITSTNAEPTVFEVVGWAPGSSRRQRASQDSASTVTEPEEVSSSQSSVESSSELRPRVDAYGIPVEIHHYRQLGKRNSVWDVAHVLSTPYAIGSNDDVLTFGASERHGVLESTKALQVRGRLSVVP</sequence>
<accession>A0ABD3FFG8</accession>